<dbReference type="Proteomes" id="UP000214646">
    <property type="component" value="Unassembled WGS sequence"/>
</dbReference>
<dbReference type="OrthoDB" id="64208at2"/>
<evidence type="ECO:0000259" key="1">
    <source>
        <dbReference type="Pfam" id="PF06445"/>
    </source>
</evidence>
<dbReference type="AlphaFoldDB" id="A0A225DAN4"/>
<feature type="domain" description="GyrI-like small molecule binding" evidence="1">
    <location>
        <begin position="20"/>
        <end position="104"/>
    </location>
</feature>
<sequence>MGQNVFIYWGEEKQHLLYTGESLSIEAGVQVTEPFESTGRVRCSTTPGGAVATVVHFGPYEKLSEAHGVLRDWCKTNGHSLAGPNWEIYGHWDENPERLRTDVCYLLKQPAVSAAE</sequence>
<accession>A0A225DAN4</accession>
<evidence type="ECO:0000313" key="2">
    <source>
        <dbReference type="EMBL" id="OWK38033.1"/>
    </source>
</evidence>
<comment type="caution">
    <text evidence="2">The sequence shown here is derived from an EMBL/GenBank/DDBJ whole genome shotgun (WGS) entry which is preliminary data.</text>
</comment>
<gene>
    <name evidence="2" type="ORF">FRUB_07153</name>
</gene>
<keyword evidence="3" id="KW-1185">Reference proteome</keyword>
<dbReference type="RefSeq" id="WP_088257844.1">
    <property type="nucleotide sequence ID" value="NZ_NIDE01000014.1"/>
</dbReference>
<dbReference type="InterPro" id="IPR029442">
    <property type="entry name" value="GyrI-like"/>
</dbReference>
<evidence type="ECO:0000313" key="3">
    <source>
        <dbReference type="Proteomes" id="UP000214646"/>
    </source>
</evidence>
<dbReference type="EMBL" id="NIDE01000014">
    <property type="protein sequence ID" value="OWK38033.1"/>
    <property type="molecule type" value="Genomic_DNA"/>
</dbReference>
<name>A0A225DAN4_9BACT</name>
<organism evidence="2 3">
    <name type="scientific">Fimbriiglobus ruber</name>
    <dbReference type="NCBI Taxonomy" id="1908690"/>
    <lineage>
        <taxon>Bacteria</taxon>
        <taxon>Pseudomonadati</taxon>
        <taxon>Planctomycetota</taxon>
        <taxon>Planctomycetia</taxon>
        <taxon>Gemmatales</taxon>
        <taxon>Gemmataceae</taxon>
        <taxon>Fimbriiglobus</taxon>
    </lineage>
</organism>
<dbReference type="Gene3D" id="3.20.80.10">
    <property type="entry name" value="Regulatory factor, effector binding domain"/>
    <property type="match status" value="1"/>
</dbReference>
<dbReference type="Pfam" id="PF06445">
    <property type="entry name" value="GyrI-like"/>
    <property type="match status" value="1"/>
</dbReference>
<dbReference type="SUPFAM" id="SSF55136">
    <property type="entry name" value="Probable bacterial effector-binding domain"/>
    <property type="match status" value="1"/>
</dbReference>
<reference evidence="3" key="1">
    <citation type="submission" date="2017-06" db="EMBL/GenBank/DDBJ databases">
        <title>Genome analysis of Fimbriiglobus ruber SP5, the first member of the order Planctomycetales with confirmed chitinolytic capability.</title>
        <authorList>
            <person name="Ravin N.V."/>
            <person name="Rakitin A.L."/>
            <person name="Ivanova A.A."/>
            <person name="Beletsky A.V."/>
            <person name="Kulichevskaya I.S."/>
            <person name="Mardanov A.V."/>
            <person name="Dedysh S.N."/>
        </authorList>
    </citation>
    <scope>NUCLEOTIDE SEQUENCE [LARGE SCALE GENOMIC DNA]</scope>
    <source>
        <strain evidence="3">SP5</strain>
    </source>
</reference>
<dbReference type="InterPro" id="IPR011256">
    <property type="entry name" value="Reg_factor_effector_dom_sf"/>
</dbReference>
<protein>
    <recommendedName>
        <fullName evidence="1">GyrI-like small molecule binding domain-containing protein</fullName>
    </recommendedName>
</protein>
<proteinExistence type="predicted"/>